<dbReference type="InterPro" id="IPR001623">
    <property type="entry name" value="DnaJ_domain"/>
</dbReference>
<dbReference type="KEGG" id="cput:CONPUDRAFT_155901"/>
<dbReference type="Pfam" id="PF00226">
    <property type="entry name" value="DnaJ"/>
    <property type="match status" value="1"/>
</dbReference>
<accession>A0A5M3MKY3</accession>
<dbReference type="GO" id="GO:0051082">
    <property type="term" value="F:unfolded protein binding"/>
    <property type="evidence" value="ECO:0007669"/>
    <property type="project" value="TreeGrafter"/>
</dbReference>
<dbReference type="GO" id="GO:0044183">
    <property type="term" value="F:protein folding chaperone"/>
    <property type="evidence" value="ECO:0007669"/>
    <property type="project" value="TreeGrafter"/>
</dbReference>
<dbReference type="InterPro" id="IPR036869">
    <property type="entry name" value="J_dom_sf"/>
</dbReference>
<feature type="compositionally biased region" description="Basic and acidic residues" evidence="1">
    <location>
        <begin position="354"/>
        <end position="374"/>
    </location>
</feature>
<gene>
    <name evidence="3" type="ORF">CONPUDRAFT_155901</name>
</gene>
<dbReference type="PANTHER" id="PTHR43948">
    <property type="entry name" value="DNAJ HOMOLOG SUBFAMILY B"/>
    <property type="match status" value="1"/>
</dbReference>
<dbReference type="OrthoDB" id="442087at2759"/>
<dbReference type="CDD" id="cd06257">
    <property type="entry name" value="DnaJ"/>
    <property type="match status" value="1"/>
</dbReference>
<dbReference type="Gene3D" id="1.10.287.110">
    <property type="entry name" value="DnaJ domain"/>
    <property type="match status" value="1"/>
</dbReference>
<feature type="compositionally biased region" description="Basic and acidic residues" evidence="1">
    <location>
        <begin position="247"/>
        <end position="258"/>
    </location>
</feature>
<protein>
    <submittedName>
        <fullName evidence="3">DnaJ-domain-containing protein</fullName>
    </submittedName>
</protein>
<dbReference type="GO" id="GO:0005737">
    <property type="term" value="C:cytoplasm"/>
    <property type="evidence" value="ECO:0007669"/>
    <property type="project" value="TreeGrafter"/>
</dbReference>
<dbReference type="SUPFAM" id="SSF46565">
    <property type="entry name" value="Chaperone J-domain"/>
    <property type="match status" value="1"/>
</dbReference>
<feature type="domain" description="J" evidence="2">
    <location>
        <begin position="4"/>
        <end position="75"/>
    </location>
</feature>
<dbReference type="GO" id="GO:0005634">
    <property type="term" value="C:nucleus"/>
    <property type="evidence" value="ECO:0007669"/>
    <property type="project" value="TreeGrafter"/>
</dbReference>
<name>A0A5M3MKY3_CONPW</name>
<dbReference type="OMA" id="FELFNMM"/>
<feature type="compositionally biased region" description="Pro residues" evidence="1">
    <location>
        <begin position="291"/>
        <end position="331"/>
    </location>
</feature>
<feature type="compositionally biased region" description="Polar residues" evidence="1">
    <location>
        <begin position="230"/>
        <end position="244"/>
    </location>
</feature>
<dbReference type="RefSeq" id="XP_007770902.1">
    <property type="nucleotide sequence ID" value="XM_007772712.1"/>
</dbReference>
<dbReference type="InterPro" id="IPR018253">
    <property type="entry name" value="DnaJ_domain_CS"/>
</dbReference>
<evidence type="ECO:0000313" key="4">
    <source>
        <dbReference type="Proteomes" id="UP000053558"/>
    </source>
</evidence>
<dbReference type="GeneID" id="19203514"/>
<evidence type="ECO:0000256" key="1">
    <source>
        <dbReference type="SAM" id="MobiDB-lite"/>
    </source>
</evidence>
<dbReference type="PROSITE" id="PS50076">
    <property type="entry name" value="DNAJ_2"/>
    <property type="match status" value="1"/>
</dbReference>
<proteinExistence type="predicted"/>
<dbReference type="PROSITE" id="PS00636">
    <property type="entry name" value="DNAJ_1"/>
    <property type="match status" value="1"/>
</dbReference>
<keyword evidence="4" id="KW-1185">Reference proteome</keyword>
<evidence type="ECO:0000259" key="2">
    <source>
        <dbReference type="PROSITE" id="PS50076"/>
    </source>
</evidence>
<dbReference type="PANTHER" id="PTHR43948:SF14">
    <property type="entry name" value="PROTEIN DNAJ, PUTATIVE-RELATED"/>
    <property type="match status" value="1"/>
</dbReference>
<dbReference type="GO" id="GO:0051087">
    <property type="term" value="F:protein-folding chaperone binding"/>
    <property type="evidence" value="ECO:0007669"/>
    <property type="project" value="TreeGrafter"/>
</dbReference>
<reference evidence="4" key="1">
    <citation type="journal article" date="2012" name="Science">
        <title>The Paleozoic origin of enzymatic lignin decomposition reconstructed from 31 fungal genomes.</title>
        <authorList>
            <person name="Floudas D."/>
            <person name="Binder M."/>
            <person name="Riley R."/>
            <person name="Barry K."/>
            <person name="Blanchette R.A."/>
            <person name="Henrissat B."/>
            <person name="Martinez A.T."/>
            <person name="Otillar R."/>
            <person name="Spatafora J.W."/>
            <person name="Yadav J.S."/>
            <person name="Aerts A."/>
            <person name="Benoit I."/>
            <person name="Boyd A."/>
            <person name="Carlson A."/>
            <person name="Copeland A."/>
            <person name="Coutinho P.M."/>
            <person name="de Vries R.P."/>
            <person name="Ferreira P."/>
            <person name="Findley K."/>
            <person name="Foster B."/>
            <person name="Gaskell J."/>
            <person name="Glotzer D."/>
            <person name="Gorecki P."/>
            <person name="Heitman J."/>
            <person name="Hesse C."/>
            <person name="Hori C."/>
            <person name="Igarashi K."/>
            <person name="Jurgens J.A."/>
            <person name="Kallen N."/>
            <person name="Kersten P."/>
            <person name="Kohler A."/>
            <person name="Kuees U."/>
            <person name="Kumar T.K.A."/>
            <person name="Kuo A."/>
            <person name="LaButti K."/>
            <person name="Larrondo L.F."/>
            <person name="Lindquist E."/>
            <person name="Ling A."/>
            <person name="Lombard V."/>
            <person name="Lucas S."/>
            <person name="Lundell T."/>
            <person name="Martin R."/>
            <person name="McLaughlin D.J."/>
            <person name="Morgenstern I."/>
            <person name="Morin E."/>
            <person name="Murat C."/>
            <person name="Nagy L.G."/>
            <person name="Nolan M."/>
            <person name="Ohm R.A."/>
            <person name="Patyshakuliyeva A."/>
            <person name="Rokas A."/>
            <person name="Ruiz-Duenas F.J."/>
            <person name="Sabat G."/>
            <person name="Salamov A."/>
            <person name="Samejima M."/>
            <person name="Schmutz J."/>
            <person name="Slot J.C."/>
            <person name="St John F."/>
            <person name="Stenlid J."/>
            <person name="Sun H."/>
            <person name="Sun S."/>
            <person name="Syed K."/>
            <person name="Tsang A."/>
            <person name="Wiebenga A."/>
            <person name="Young D."/>
            <person name="Pisabarro A."/>
            <person name="Eastwood D.C."/>
            <person name="Martin F."/>
            <person name="Cullen D."/>
            <person name="Grigoriev I.V."/>
            <person name="Hibbett D.S."/>
        </authorList>
    </citation>
    <scope>NUCLEOTIDE SEQUENCE [LARGE SCALE GENOMIC DNA]</scope>
    <source>
        <strain evidence="4">RWD-64-598 SS2</strain>
    </source>
</reference>
<feature type="region of interest" description="Disordered" evidence="1">
    <location>
        <begin position="24"/>
        <end position="50"/>
    </location>
</feature>
<feature type="compositionally biased region" description="Polar residues" evidence="1">
    <location>
        <begin position="204"/>
        <end position="217"/>
    </location>
</feature>
<sequence length="468" mass="50799">MATNLYDTLGLARDASQEHIRKAYRRKALDTHPDRLPPGASSSQKSAAEEQFRQVNAAYEVLSNPKTRQEYDVAGVWPSQNRAPDPGPMPSANAGGDPFMHPFFNDPFFGGRHDPFFNSAFGGGGGFPFGPGFPFGGPGATMGSRSRRSPGHDSFFTDPFELFNSMFGDFDHAFRDMSASPAHDEPFMGGPVSGFPFGGGRQPGNGNFTSFQQSTSYGGRGGGSSGRWVSESTSTRTVNGVTHTVHTRRDAEGNEHVTHTYPDGTKKRVVNGIEQPSSSSSRRHISAPPQTSAPPVPPVPHAPPVPPVAPAPPAIPPLPRSPISTGPPGPTPEQFDYYTNPYDGERDRRRHRSARDDYYNGRDRDYDRGHDDRSRHHHHHSHHGDHHRPRASADTNPSPVYSDPYYTSESSVSPSRPAAFSPHPADHADRDGAAASAAAAGHAGYRAGVGPAHADDRTEKRSSWKFWK</sequence>
<dbReference type="EMBL" id="JH711581">
    <property type="protein sequence ID" value="EIW79221.1"/>
    <property type="molecule type" value="Genomic_DNA"/>
</dbReference>
<feature type="compositionally biased region" description="Basic and acidic residues" evidence="1">
    <location>
        <begin position="453"/>
        <end position="462"/>
    </location>
</feature>
<feature type="compositionally biased region" description="Basic residues" evidence="1">
    <location>
        <begin position="375"/>
        <end position="390"/>
    </location>
</feature>
<feature type="compositionally biased region" description="Polar residues" evidence="1">
    <location>
        <begin position="393"/>
        <end position="414"/>
    </location>
</feature>
<organism evidence="3 4">
    <name type="scientific">Coniophora puteana (strain RWD-64-598)</name>
    <name type="common">Brown rot fungus</name>
    <dbReference type="NCBI Taxonomy" id="741705"/>
    <lineage>
        <taxon>Eukaryota</taxon>
        <taxon>Fungi</taxon>
        <taxon>Dikarya</taxon>
        <taxon>Basidiomycota</taxon>
        <taxon>Agaricomycotina</taxon>
        <taxon>Agaricomycetes</taxon>
        <taxon>Agaricomycetidae</taxon>
        <taxon>Boletales</taxon>
        <taxon>Coniophorineae</taxon>
        <taxon>Coniophoraceae</taxon>
        <taxon>Coniophora</taxon>
    </lineage>
</organism>
<comment type="caution">
    <text evidence="3">The sequence shown here is derived from an EMBL/GenBank/DDBJ whole genome shotgun (WGS) entry which is preliminary data.</text>
</comment>
<feature type="compositionally biased region" description="Low complexity" evidence="1">
    <location>
        <begin position="433"/>
        <end position="448"/>
    </location>
</feature>
<feature type="compositionally biased region" description="Basic and acidic residues" evidence="1">
    <location>
        <begin position="24"/>
        <end position="35"/>
    </location>
</feature>
<dbReference type="Proteomes" id="UP000053558">
    <property type="component" value="Unassembled WGS sequence"/>
</dbReference>
<evidence type="ECO:0000313" key="3">
    <source>
        <dbReference type="EMBL" id="EIW79221.1"/>
    </source>
</evidence>
<dbReference type="PRINTS" id="PR00625">
    <property type="entry name" value="JDOMAIN"/>
</dbReference>
<dbReference type="SMART" id="SM00271">
    <property type="entry name" value="DnaJ"/>
    <property type="match status" value="1"/>
</dbReference>
<feature type="region of interest" description="Disordered" evidence="1">
    <location>
        <begin position="198"/>
        <end position="468"/>
    </location>
</feature>
<dbReference type="AlphaFoldDB" id="A0A5M3MKY3"/>